<protein>
    <recommendedName>
        <fullName evidence="7">WAT1-related protein</fullName>
    </recommendedName>
</protein>
<keyword evidence="2 4" id="KW-1133">Transmembrane helix</keyword>
<feature type="transmembrane region" description="Helical" evidence="4">
    <location>
        <begin position="78"/>
        <end position="103"/>
    </location>
</feature>
<evidence type="ECO:0008006" key="7">
    <source>
        <dbReference type="Google" id="ProtNLM"/>
    </source>
</evidence>
<evidence type="ECO:0000256" key="1">
    <source>
        <dbReference type="ARBA" id="ARBA00022692"/>
    </source>
</evidence>
<dbReference type="InterPro" id="IPR030184">
    <property type="entry name" value="WAT1-related"/>
</dbReference>
<evidence type="ECO:0000256" key="3">
    <source>
        <dbReference type="ARBA" id="ARBA00023136"/>
    </source>
</evidence>
<keyword evidence="3 4" id="KW-0472">Membrane</keyword>
<keyword evidence="1 4" id="KW-0812">Transmembrane</keyword>
<accession>A0A2H5NNT6</accession>
<comment type="caution">
    <text evidence="5">The sequence shown here is derived from an EMBL/GenBank/DDBJ whole genome shotgun (WGS) entry which is preliminary data.</text>
</comment>
<dbReference type="PANTHER" id="PTHR31218">
    <property type="entry name" value="WAT1-RELATED PROTEIN"/>
    <property type="match status" value="1"/>
</dbReference>
<dbReference type="STRING" id="55188.A0A2H5NNT6"/>
<dbReference type="Proteomes" id="UP000236630">
    <property type="component" value="Unassembled WGS sequence"/>
</dbReference>
<evidence type="ECO:0000256" key="2">
    <source>
        <dbReference type="ARBA" id="ARBA00022989"/>
    </source>
</evidence>
<dbReference type="GO" id="GO:0016020">
    <property type="term" value="C:membrane"/>
    <property type="evidence" value="ECO:0007669"/>
    <property type="project" value="InterPro"/>
</dbReference>
<dbReference type="GO" id="GO:0022857">
    <property type="term" value="F:transmembrane transporter activity"/>
    <property type="evidence" value="ECO:0007669"/>
    <property type="project" value="InterPro"/>
</dbReference>
<feature type="transmembrane region" description="Helical" evidence="4">
    <location>
        <begin position="6"/>
        <end position="23"/>
    </location>
</feature>
<proteinExistence type="predicted"/>
<dbReference type="EMBL" id="BDQV01000014">
    <property type="protein sequence ID" value="GAY41762.1"/>
    <property type="molecule type" value="Genomic_DNA"/>
</dbReference>
<gene>
    <name evidence="5" type="ORF">CUMW_061970</name>
</gene>
<organism evidence="5 6">
    <name type="scientific">Citrus unshiu</name>
    <name type="common">Satsuma mandarin</name>
    <name type="synonym">Citrus nobilis var. unshiu</name>
    <dbReference type="NCBI Taxonomy" id="55188"/>
    <lineage>
        <taxon>Eukaryota</taxon>
        <taxon>Viridiplantae</taxon>
        <taxon>Streptophyta</taxon>
        <taxon>Embryophyta</taxon>
        <taxon>Tracheophyta</taxon>
        <taxon>Spermatophyta</taxon>
        <taxon>Magnoliopsida</taxon>
        <taxon>eudicotyledons</taxon>
        <taxon>Gunneridae</taxon>
        <taxon>Pentapetalae</taxon>
        <taxon>rosids</taxon>
        <taxon>malvids</taxon>
        <taxon>Sapindales</taxon>
        <taxon>Rutaceae</taxon>
        <taxon>Aurantioideae</taxon>
        <taxon>Citrus</taxon>
    </lineage>
</organism>
<evidence type="ECO:0000256" key="4">
    <source>
        <dbReference type="SAM" id="Phobius"/>
    </source>
</evidence>
<reference evidence="5 6" key="1">
    <citation type="journal article" date="2017" name="Front. Genet.">
        <title>Draft sequencing of the heterozygous diploid genome of Satsuma (Citrus unshiu Marc.) using a hybrid assembly approach.</title>
        <authorList>
            <person name="Shimizu T."/>
            <person name="Tanizawa Y."/>
            <person name="Mochizuki T."/>
            <person name="Nagasaki H."/>
            <person name="Yoshioka T."/>
            <person name="Toyoda A."/>
            <person name="Fujiyama A."/>
            <person name="Kaminuma E."/>
            <person name="Nakamura Y."/>
        </authorList>
    </citation>
    <scope>NUCLEOTIDE SEQUENCE [LARGE SCALE GENOMIC DNA]</scope>
    <source>
        <strain evidence="6">cv. Miyagawa wase</strain>
    </source>
</reference>
<feature type="non-terminal residue" evidence="5">
    <location>
        <position position="130"/>
    </location>
</feature>
<feature type="transmembrane region" description="Helical" evidence="4">
    <location>
        <begin position="30"/>
        <end position="47"/>
    </location>
</feature>
<evidence type="ECO:0000313" key="6">
    <source>
        <dbReference type="Proteomes" id="UP000236630"/>
    </source>
</evidence>
<keyword evidence="6" id="KW-1185">Reference proteome</keyword>
<evidence type="ECO:0000313" key="5">
    <source>
        <dbReference type="EMBL" id="GAY41762.1"/>
    </source>
</evidence>
<sequence>MIFLQFGSAGMFIISMATLNQGMNRYVPIVYRNYIAAFVLAPFPLVLERPILDRSFTYLGMKFTHRESSCGDDSDKQWVAGTLLILLGCVSWSSSYVLQVIFLRGTIIVYKHKFNIIFYLTKLTLSPSSL</sequence>
<dbReference type="AlphaFoldDB" id="A0A2H5NNT6"/>
<name>A0A2H5NNT6_CITUN</name>